<dbReference type="InterPro" id="IPR028082">
    <property type="entry name" value="Peripla_BP_I"/>
</dbReference>
<proteinExistence type="predicted"/>
<dbReference type="AlphaFoldDB" id="A0AAP2DLG9"/>
<evidence type="ECO:0000313" key="2">
    <source>
        <dbReference type="EMBL" id="MBT1698551.1"/>
    </source>
</evidence>
<name>A0AAP2DLG9_9BACT</name>
<protein>
    <submittedName>
        <fullName evidence="2">ABC transporter substrate-binding protein</fullName>
    </submittedName>
</protein>
<gene>
    <name evidence="2" type="ORF">KK083_16790</name>
</gene>
<accession>A0AAP2DLG9</accession>
<reference evidence="2 3" key="1">
    <citation type="submission" date="2021-05" db="EMBL/GenBank/DDBJ databases">
        <title>A Polyphasic approach of four new species of the genus Ohtaekwangia: Ohtaekwangia histidinii sp. nov., Ohtaekwangia cretensis sp. nov., Ohtaekwangia indiensis sp. nov., Ohtaekwangia reichenbachii sp. nov. from diverse environment.</title>
        <authorList>
            <person name="Octaviana S."/>
        </authorList>
    </citation>
    <scope>NUCLEOTIDE SEQUENCE [LARGE SCALE GENOMIC DNA]</scope>
    <source>
        <strain evidence="2 3">PWU4</strain>
    </source>
</reference>
<feature type="signal peptide" evidence="1">
    <location>
        <begin position="1"/>
        <end position="21"/>
    </location>
</feature>
<keyword evidence="3" id="KW-1185">Reference proteome</keyword>
<dbReference type="Gene3D" id="3.40.50.2300">
    <property type="match status" value="2"/>
</dbReference>
<comment type="caution">
    <text evidence="2">The sequence shown here is derived from an EMBL/GenBank/DDBJ whole genome shotgun (WGS) entry which is preliminary data.</text>
</comment>
<dbReference type="SUPFAM" id="SSF53822">
    <property type="entry name" value="Periplasmic binding protein-like I"/>
    <property type="match status" value="1"/>
</dbReference>
<organism evidence="2 3">
    <name type="scientific">Chryseosolibacter histidini</name>
    <dbReference type="NCBI Taxonomy" id="2782349"/>
    <lineage>
        <taxon>Bacteria</taxon>
        <taxon>Pseudomonadati</taxon>
        <taxon>Bacteroidota</taxon>
        <taxon>Cytophagia</taxon>
        <taxon>Cytophagales</taxon>
        <taxon>Chryseotaleaceae</taxon>
        <taxon>Chryseosolibacter</taxon>
    </lineage>
</organism>
<evidence type="ECO:0000256" key="1">
    <source>
        <dbReference type="SAM" id="SignalP"/>
    </source>
</evidence>
<keyword evidence="1" id="KW-0732">Signal</keyword>
<sequence>MMMTRTSLVCLLALIAQVASGQIDYNRQFVNAKALFRDGKYNLAMESFKPLIPYDQNNQYAEYAAFYYALSAYHQGYKAVAKDMLNQIRTLHPNWDKLSEVNFWLAKIHFDNRDYFQGLRMLGAIQDKKFEKDIEAVKQQHLVAITDAETLRMMHEEYPKDALIAKSLAMALSKNMADPEDKKQLEELINQFKLKRTDFIPEAPRTIHKERYSVSLMLPFMVGTLEATPGRKRNQVVLDFYEGMKMAIDTLAKQGVNISLRAYDTERSTEKIKKILETEELKNTDLIVGPFFPEENRVVQDFSQANGINIIHPFSNNTEITAGNPYGFLFQPSAETLGRKAAAFLKARRNKSMVFYGTGKKDSVMAANFIQQAGELGLKILGAEKVNNKDTKKITDILATPTEFDEFKYPIQFTLKRDSLHSVFVASDDPLIYTKVVGAVQTRGDSTLLVGSENWLDDNAIDFEKYQAMGIVLAAPNFMAYQNAGYKAFEKKFLRAHGRAASNLARMGYEFMLFTGNQLKKNGVYFQAGLSESGVLPGYLGQGFDYRYSHDNQVVPFITFRKGELIMIEKR</sequence>
<dbReference type="Proteomes" id="UP001319200">
    <property type="component" value="Unassembled WGS sequence"/>
</dbReference>
<dbReference type="InterPro" id="IPR011990">
    <property type="entry name" value="TPR-like_helical_dom_sf"/>
</dbReference>
<dbReference type="RefSeq" id="WP_254164864.1">
    <property type="nucleotide sequence ID" value="NZ_JAHESF010000015.1"/>
</dbReference>
<evidence type="ECO:0000313" key="3">
    <source>
        <dbReference type="Proteomes" id="UP001319200"/>
    </source>
</evidence>
<dbReference type="SUPFAM" id="SSF48452">
    <property type="entry name" value="TPR-like"/>
    <property type="match status" value="1"/>
</dbReference>
<dbReference type="CDD" id="cd06268">
    <property type="entry name" value="PBP1_ABC_transporter_LIVBP-like"/>
    <property type="match status" value="1"/>
</dbReference>
<dbReference type="Gene3D" id="1.25.40.10">
    <property type="entry name" value="Tetratricopeptide repeat domain"/>
    <property type="match status" value="1"/>
</dbReference>
<feature type="chain" id="PRO_5042933644" evidence="1">
    <location>
        <begin position="22"/>
        <end position="571"/>
    </location>
</feature>
<dbReference type="EMBL" id="JAHESF010000015">
    <property type="protein sequence ID" value="MBT1698551.1"/>
    <property type="molecule type" value="Genomic_DNA"/>
</dbReference>